<name>A0ABS9SIX7_9BACT</name>
<accession>A0ABS9SIX7</accession>
<dbReference type="PROSITE" id="PS51257">
    <property type="entry name" value="PROKAR_LIPOPROTEIN"/>
    <property type="match status" value="1"/>
</dbReference>
<dbReference type="EMBL" id="JAKWBL010000001">
    <property type="protein sequence ID" value="MCH5598305.1"/>
    <property type="molecule type" value="Genomic_DNA"/>
</dbReference>
<dbReference type="InterPro" id="IPR036378">
    <property type="entry name" value="FAS1_dom_sf"/>
</dbReference>
<feature type="domain" description="FAS1" evidence="1">
    <location>
        <begin position="50"/>
        <end position="132"/>
    </location>
</feature>
<dbReference type="RefSeq" id="WP_240828277.1">
    <property type="nucleotide sequence ID" value="NZ_JAKWBL010000001.1"/>
</dbReference>
<dbReference type="SUPFAM" id="SSF82153">
    <property type="entry name" value="FAS1 domain"/>
    <property type="match status" value="1"/>
</dbReference>
<keyword evidence="3" id="KW-1185">Reference proteome</keyword>
<comment type="caution">
    <text evidence="2">The sequence shown here is derived from an EMBL/GenBank/DDBJ whole genome shotgun (WGS) entry which is preliminary data.</text>
</comment>
<organism evidence="2 3">
    <name type="scientific">Niabella ginsengisoli</name>
    <dbReference type="NCBI Taxonomy" id="522298"/>
    <lineage>
        <taxon>Bacteria</taxon>
        <taxon>Pseudomonadati</taxon>
        <taxon>Bacteroidota</taxon>
        <taxon>Chitinophagia</taxon>
        <taxon>Chitinophagales</taxon>
        <taxon>Chitinophagaceae</taxon>
        <taxon>Niabella</taxon>
    </lineage>
</organism>
<reference evidence="2 3" key="1">
    <citation type="submission" date="2022-02" db="EMBL/GenBank/DDBJ databases">
        <authorList>
            <person name="Min J."/>
        </authorList>
    </citation>
    <scope>NUCLEOTIDE SEQUENCE [LARGE SCALE GENOMIC DNA]</scope>
    <source>
        <strain evidence="2 3">GR10-1</strain>
    </source>
</reference>
<sequence>MKRRYYIGFVFILSLSMLSCKKDYYVDSGIEDPRFDGSVMKYLEQDPFYFDTLVRVIKHAGLETTLQNETVTFFAPPDPCFDKIIKYVNEFQLERGRDSVTRFEQIKPAVWKKYLSMYIFPSNRGLRDYNQIDTLALDTYRGNLLETIDNQVMNVGVIFNDAVNNNGTSGDLTDDIILKYKGYRQLMLSYLYDYGGTAGVSWFNAPVATSDIAPDNGRVHILKYRQHTFGFFLSGLHNRQTKRG</sequence>
<dbReference type="Gene3D" id="2.30.180.10">
    <property type="entry name" value="FAS1 domain"/>
    <property type="match status" value="1"/>
</dbReference>
<gene>
    <name evidence="2" type="ORF">MKP09_10470</name>
</gene>
<dbReference type="Proteomes" id="UP001202248">
    <property type="component" value="Unassembled WGS sequence"/>
</dbReference>
<protein>
    <submittedName>
        <fullName evidence="2">Fasciclin domain-containing protein</fullName>
    </submittedName>
</protein>
<evidence type="ECO:0000313" key="3">
    <source>
        <dbReference type="Proteomes" id="UP001202248"/>
    </source>
</evidence>
<evidence type="ECO:0000313" key="2">
    <source>
        <dbReference type="EMBL" id="MCH5598305.1"/>
    </source>
</evidence>
<proteinExistence type="predicted"/>
<dbReference type="InterPro" id="IPR000782">
    <property type="entry name" value="FAS1_domain"/>
</dbReference>
<evidence type="ECO:0000259" key="1">
    <source>
        <dbReference type="Pfam" id="PF02469"/>
    </source>
</evidence>
<dbReference type="Pfam" id="PF02469">
    <property type="entry name" value="Fasciclin"/>
    <property type="match status" value="1"/>
</dbReference>